<dbReference type="GO" id="GO:0005634">
    <property type="term" value="C:nucleus"/>
    <property type="evidence" value="ECO:0007669"/>
    <property type="project" value="TreeGrafter"/>
</dbReference>
<accession>A0A9W9G9J5</accession>
<organism evidence="5 6">
    <name type="scientific">Penicillium alfredii</name>
    <dbReference type="NCBI Taxonomy" id="1506179"/>
    <lineage>
        <taxon>Eukaryota</taxon>
        <taxon>Fungi</taxon>
        <taxon>Dikarya</taxon>
        <taxon>Ascomycota</taxon>
        <taxon>Pezizomycotina</taxon>
        <taxon>Eurotiomycetes</taxon>
        <taxon>Eurotiomycetidae</taxon>
        <taxon>Eurotiales</taxon>
        <taxon>Aspergillaceae</taxon>
        <taxon>Penicillium</taxon>
    </lineage>
</organism>
<name>A0A9W9G9J5_9EURO</name>
<evidence type="ECO:0000313" key="6">
    <source>
        <dbReference type="Proteomes" id="UP001141434"/>
    </source>
</evidence>
<keyword evidence="6" id="KW-1185">Reference proteome</keyword>
<dbReference type="Pfam" id="PF05368">
    <property type="entry name" value="NmrA"/>
    <property type="match status" value="1"/>
</dbReference>
<reference evidence="5" key="1">
    <citation type="submission" date="2022-11" db="EMBL/GenBank/DDBJ databases">
        <authorList>
            <person name="Petersen C."/>
        </authorList>
    </citation>
    <scope>NUCLEOTIDE SEQUENCE</scope>
    <source>
        <strain evidence="5">IBT 34128</strain>
    </source>
</reference>
<dbReference type="InterPro" id="IPR051164">
    <property type="entry name" value="NmrA-like_oxidored"/>
</dbReference>
<comment type="similarity">
    <text evidence="1">Belongs to the NmrA-type oxidoreductase family.</text>
</comment>
<evidence type="ECO:0000313" key="5">
    <source>
        <dbReference type="EMBL" id="KAJ5114454.1"/>
    </source>
</evidence>
<reference evidence="5" key="2">
    <citation type="journal article" date="2023" name="IMA Fungus">
        <title>Comparative genomic study of the Penicillium genus elucidates a diverse pangenome and 15 lateral gene transfer events.</title>
        <authorList>
            <person name="Petersen C."/>
            <person name="Sorensen T."/>
            <person name="Nielsen M.R."/>
            <person name="Sondergaard T.E."/>
            <person name="Sorensen J.L."/>
            <person name="Fitzpatrick D.A."/>
            <person name="Frisvad J.C."/>
            <person name="Nielsen K.L."/>
        </authorList>
    </citation>
    <scope>NUCLEOTIDE SEQUENCE</scope>
    <source>
        <strain evidence="5">IBT 34128</strain>
    </source>
</reference>
<dbReference type="Proteomes" id="UP001141434">
    <property type="component" value="Unassembled WGS sequence"/>
</dbReference>
<keyword evidence="3" id="KW-0560">Oxidoreductase</keyword>
<feature type="domain" description="NmrA-like" evidence="4">
    <location>
        <begin position="7"/>
        <end position="323"/>
    </location>
</feature>
<evidence type="ECO:0000259" key="4">
    <source>
        <dbReference type="Pfam" id="PF05368"/>
    </source>
</evidence>
<keyword evidence="2" id="KW-0521">NADP</keyword>
<dbReference type="OrthoDB" id="3358371at2759"/>
<gene>
    <name evidence="5" type="ORF">NUU61_000213</name>
</gene>
<comment type="caution">
    <text evidence="5">The sequence shown here is derived from an EMBL/GenBank/DDBJ whole genome shotgun (WGS) entry which is preliminary data.</text>
</comment>
<dbReference type="SUPFAM" id="SSF51735">
    <property type="entry name" value="NAD(P)-binding Rossmann-fold domains"/>
    <property type="match status" value="1"/>
</dbReference>
<dbReference type="CDD" id="cd05251">
    <property type="entry name" value="NmrA_like_SDR_a"/>
    <property type="match status" value="1"/>
</dbReference>
<dbReference type="Gene3D" id="3.40.50.720">
    <property type="entry name" value="NAD(P)-binding Rossmann-like Domain"/>
    <property type="match status" value="1"/>
</dbReference>
<evidence type="ECO:0000256" key="3">
    <source>
        <dbReference type="ARBA" id="ARBA00023002"/>
    </source>
</evidence>
<sequence length="331" mass="36807">MTSQHPVIVVLGSTGNQGRGVVQSLLREPGPITWNVRAVTRNPESPAAQELLNAFQTPDKRLSLQAGDIYDVASFEDAFSGAYGVFAVTSEHSNKIIANEEDMKHELQAGRNIVATAKSCNVKHFVFSSLPNMKEVTSGQFEKIFHMDHKSIIEQWAKEELSAVTCLIPGLFLTNLKRPQYCRREADGVVRFCTPIPATKLVEWVDPEHDMGLFAARVFSLGTTKTAGKNYFVAGKKFRMQDLASTFTRHTGQPAVYNPITIDEWADMASRAVGPGFKEDIRQMMEWFSIAPEEKSCYGALDPADDIAQEELGLEASSFEDWLKRTNWAGP</sequence>
<dbReference type="AlphaFoldDB" id="A0A9W9G9J5"/>
<dbReference type="InterPro" id="IPR008030">
    <property type="entry name" value="NmrA-like"/>
</dbReference>
<evidence type="ECO:0000256" key="1">
    <source>
        <dbReference type="ARBA" id="ARBA00006328"/>
    </source>
</evidence>
<dbReference type="Gene3D" id="3.90.25.10">
    <property type="entry name" value="UDP-galactose 4-epimerase, domain 1"/>
    <property type="match status" value="1"/>
</dbReference>
<dbReference type="RefSeq" id="XP_056515647.1">
    <property type="nucleotide sequence ID" value="XM_056650797.1"/>
</dbReference>
<evidence type="ECO:0000256" key="2">
    <source>
        <dbReference type="ARBA" id="ARBA00022857"/>
    </source>
</evidence>
<dbReference type="EMBL" id="JAPMSZ010000001">
    <property type="protein sequence ID" value="KAJ5114454.1"/>
    <property type="molecule type" value="Genomic_DNA"/>
</dbReference>
<protein>
    <recommendedName>
        <fullName evidence="4">NmrA-like domain-containing protein</fullName>
    </recommendedName>
</protein>
<dbReference type="PANTHER" id="PTHR42748:SF30">
    <property type="entry name" value="NMRA-LIKE DOMAIN-CONTAINING PROTEIN"/>
    <property type="match status" value="1"/>
</dbReference>
<dbReference type="GO" id="GO:0016491">
    <property type="term" value="F:oxidoreductase activity"/>
    <property type="evidence" value="ECO:0007669"/>
    <property type="project" value="UniProtKB-KW"/>
</dbReference>
<dbReference type="PANTHER" id="PTHR42748">
    <property type="entry name" value="NITROGEN METABOLITE REPRESSION PROTEIN NMRA FAMILY MEMBER"/>
    <property type="match status" value="1"/>
</dbReference>
<proteinExistence type="inferred from homology"/>
<dbReference type="GeneID" id="81389965"/>
<dbReference type="InterPro" id="IPR036291">
    <property type="entry name" value="NAD(P)-bd_dom_sf"/>
</dbReference>